<evidence type="ECO:0000313" key="1">
    <source>
        <dbReference type="Proteomes" id="UP000887540"/>
    </source>
</evidence>
<reference evidence="2" key="1">
    <citation type="submission" date="2022-11" db="UniProtKB">
        <authorList>
            <consortium name="WormBaseParasite"/>
        </authorList>
    </citation>
    <scope>IDENTIFICATION</scope>
</reference>
<organism evidence="1 2">
    <name type="scientific">Acrobeloides nanus</name>
    <dbReference type="NCBI Taxonomy" id="290746"/>
    <lineage>
        <taxon>Eukaryota</taxon>
        <taxon>Metazoa</taxon>
        <taxon>Ecdysozoa</taxon>
        <taxon>Nematoda</taxon>
        <taxon>Chromadorea</taxon>
        <taxon>Rhabditida</taxon>
        <taxon>Tylenchina</taxon>
        <taxon>Cephalobomorpha</taxon>
        <taxon>Cephaloboidea</taxon>
        <taxon>Cephalobidae</taxon>
        <taxon>Acrobeloides</taxon>
    </lineage>
</organism>
<name>A0A914EC18_9BILA</name>
<evidence type="ECO:0000313" key="2">
    <source>
        <dbReference type="WBParaSite" id="ACRNAN_scaffold7193.g22439.t1"/>
    </source>
</evidence>
<protein>
    <submittedName>
        <fullName evidence="2">Uncharacterized protein</fullName>
    </submittedName>
</protein>
<sequence length="118" mass="12136">MVVYVNSQCVGPCPCQPGYTCNGDSGCCPSNSTSQPCVSLGPYVGSCPSNSVNVNGQCCAVCQASGFCLVNSQCQSGAVCYKRQCRQYCTGSASTCVGPCVNGACQSQYACTNQQCCQ</sequence>
<accession>A0A914EC18</accession>
<dbReference type="AlphaFoldDB" id="A0A914EC18"/>
<proteinExistence type="predicted"/>
<dbReference type="WBParaSite" id="ACRNAN_scaffold7193.g22439.t1">
    <property type="protein sequence ID" value="ACRNAN_scaffold7193.g22439.t1"/>
    <property type="gene ID" value="ACRNAN_scaffold7193.g22439"/>
</dbReference>
<dbReference type="Proteomes" id="UP000887540">
    <property type="component" value="Unplaced"/>
</dbReference>
<keyword evidence="1" id="KW-1185">Reference proteome</keyword>